<feature type="region of interest" description="Disordered" evidence="9">
    <location>
        <begin position="476"/>
        <end position="500"/>
    </location>
</feature>
<protein>
    <recommendedName>
        <fullName evidence="10">Peptidase S59 domain-containing protein</fullName>
    </recommendedName>
</protein>
<dbReference type="PANTHER" id="PTHR23198:SF6">
    <property type="entry name" value="NUCLEAR PORE COMPLEX PROTEIN NUP98-NUP96"/>
    <property type="match status" value="1"/>
</dbReference>
<dbReference type="SUPFAM" id="SSF82215">
    <property type="entry name" value="C-terminal autoproteolytic domain of nucleoporin nup98"/>
    <property type="match status" value="1"/>
</dbReference>
<dbReference type="PANTHER" id="PTHR23198">
    <property type="entry name" value="NUCLEOPORIN"/>
    <property type="match status" value="1"/>
</dbReference>
<comment type="caution">
    <text evidence="11">The sequence shown here is derived from an EMBL/GenBank/DDBJ whole genome shotgun (WGS) entry which is preliminary data.</text>
</comment>
<dbReference type="GO" id="GO:0003723">
    <property type="term" value="F:RNA binding"/>
    <property type="evidence" value="ECO:0007669"/>
    <property type="project" value="TreeGrafter"/>
</dbReference>
<comment type="subcellular location">
    <subcellularLocation>
        <location evidence="1">Nucleus</location>
        <location evidence="1">Nuclear pore complex</location>
    </subcellularLocation>
</comment>
<dbReference type="GO" id="GO:0044614">
    <property type="term" value="C:nuclear pore cytoplasmic filaments"/>
    <property type="evidence" value="ECO:0007669"/>
    <property type="project" value="TreeGrafter"/>
</dbReference>
<dbReference type="InterPro" id="IPR037665">
    <property type="entry name" value="Nucleoporin_S59-like"/>
</dbReference>
<evidence type="ECO:0000256" key="6">
    <source>
        <dbReference type="ARBA" id="ARBA00023010"/>
    </source>
</evidence>
<feature type="region of interest" description="Disordered" evidence="9">
    <location>
        <begin position="1"/>
        <end position="20"/>
    </location>
</feature>
<dbReference type="GO" id="GO:0008139">
    <property type="term" value="F:nuclear localization sequence binding"/>
    <property type="evidence" value="ECO:0007669"/>
    <property type="project" value="TreeGrafter"/>
</dbReference>
<evidence type="ECO:0000256" key="7">
    <source>
        <dbReference type="ARBA" id="ARBA00023132"/>
    </source>
</evidence>
<reference evidence="11 12" key="1">
    <citation type="submission" date="2024-05" db="EMBL/GenBank/DDBJ databases">
        <authorList>
            <person name="Wallberg A."/>
        </authorList>
    </citation>
    <scope>NUCLEOTIDE SEQUENCE [LARGE SCALE GENOMIC DNA]</scope>
</reference>
<dbReference type="AlphaFoldDB" id="A0AAV2RR42"/>
<comment type="similarity">
    <text evidence="2">Belongs to the nucleoporin GLFG family.</text>
</comment>
<keyword evidence="12" id="KW-1185">Reference proteome</keyword>
<feature type="compositionally biased region" description="Polar residues" evidence="9">
    <location>
        <begin position="107"/>
        <end position="116"/>
    </location>
</feature>
<dbReference type="GO" id="GO:0006405">
    <property type="term" value="P:RNA export from nucleus"/>
    <property type="evidence" value="ECO:0007669"/>
    <property type="project" value="TreeGrafter"/>
</dbReference>
<feature type="compositionally biased region" description="Low complexity" evidence="9">
    <location>
        <begin position="78"/>
        <end position="103"/>
    </location>
</feature>
<dbReference type="GO" id="GO:0051028">
    <property type="term" value="P:mRNA transport"/>
    <property type="evidence" value="ECO:0007669"/>
    <property type="project" value="UniProtKB-KW"/>
</dbReference>
<dbReference type="PROSITE" id="PS51434">
    <property type="entry name" value="NUP_C"/>
    <property type="match status" value="1"/>
</dbReference>
<keyword evidence="7" id="KW-0906">Nuclear pore complex</keyword>
<dbReference type="Proteomes" id="UP001497623">
    <property type="component" value="Unassembled WGS sequence"/>
</dbReference>
<gene>
    <name evidence="11" type="ORF">MNOR_LOCUS27682</name>
</gene>
<keyword evidence="3" id="KW-0813">Transport</keyword>
<feature type="region of interest" description="Disordered" evidence="9">
    <location>
        <begin position="76"/>
        <end position="119"/>
    </location>
</feature>
<evidence type="ECO:0000313" key="11">
    <source>
        <dbReference type="EMBL" id="CAL4135607.1"/>
    </source>
</evidence>
<feature type="domain" description="Peptidase S59" evidence="10">
    <location>
        <begin position="205"/>
        <end position="347"/>
    </location>
</feature>
<feature type="non-terminal residue" evidence="11">
    <location>
        <position position="852"/>
    </location>
</feature>
<evidence type="ECO:0000313" key="12">
    <source>
        <dbReference type="Proteomes" id="UP001497623"/>
    </source>
</evidence>
<keyword evidence="6" id="KW-0811">Translocation</keyword>
<accession>A0AAV2RR42</accession>
<organism evidence="11 12">
    <name type="scientific">Meganyctiphanes norvegica</name>
    <name type="common">Northern krill</name>
    <name type="synonym">Thysanopoda norvegica</name>
    <dbReference type="NCBI Taxonomy" id="48144"/>
    <lineage>
        <taxon>Eukaryota</taxon>
        <taxon>Metazoa</taxon>
        <taxon>Ecdysozoa</taxon>
        <taxon>Arthropoda</taxon>
        <taxon>Crustacea</taxon>
        <taxon>Multicrustacea</taxon>
        <taxon>Malacostraca</taxon>
        <taxon>Eumalacostraca</taxon>
        <taxon>Eucarida</taxon>
        <taxon>Euphausiacea</taxon>
        <taxon>Euphausiidae</taxon>
        <taxon>Meganyctiphanes</taxon>
    </lineage>
</organism>
<dbReference type="GO" id="GO:0000973">
    <property type="term" value="P:post-transcriptional tethering of RNA polymerase II gene DNA at nuclear periphery"/>
    <property type="evidence" value="ECO:0007669"/>
    <property type="project" value="TreeGrafter"/>
</dbReference>
<dbReference type="GO" id="GO:0034398">
    <property type="term" value="P:telomere tethering at nuclear periphery"/>
    <property type="evidence" value="ECO:0007669"/>
    <property type="project" value="TreeGrafter"/>
</dbReference>
<dbReference type="EMBL" id="CAXKWB010029496">
    <property type="protein sequence ID" value="CAL4135607.1"/>
    <property type="molecule type" value="Genomic_DNA"/>
</dbReference>
<dbReference type="GO" id="GO:0006606">
    <property type="term" value="P:protein import into nucleus"/>
    <property type="evidence" value="ECO:0007669"/>
    <property type="project" value="TreeGrafter"/>
</dbReference>
<keyword evidence="8" id="KW-0539">Nucleus</keyword>
<evidence type="ECO:0000256" key="2">
    <source>
        <dbReference type="ARBA" id="ARBA00008926"/>
    </source>
</evidence>
<keyword evidence="4" id="KW-0509">mRNA transport</keyword>
<dbReference type="InterPro" id="IPR007230">
    <property type="entry name" value="Nup98_auto-Pept-S59_dom"/>
</dbReference>
<name>A0AAV2RR42_MEGNR</name>
<evidence type="ECO:0000256" key="1">
    <source>
        <dbReference type="ARBA" id="ARBA00004567"/>
    </source>
</evidence>
<proteinExistence type="inferred from homology"/>
<dbReference type="Pfam" id="PF04096">
    <property type="entry name" value="Nucleoporin2"/>
    <property type="match status" value="1"/>
</dbReference>
<feature type="non-terminal residue" evidence="11">
    <location>
        <position position="1"/>
    </location>
</feature>
<dbReference type="GO" id="GO:0017056">
    <property type="term" value="F:structural constituent of nuclear pore"/>
    <property type="evidence" value="ECO:0007669"/>
    <property type="project" value="InterPro"/>
</dbReference>
<evidence type="ECO:0000259" key="10">
    <source>
        <dbReference type="PROSITE" id="PS51434"/>
    </source>
</evidence>
<keyword evidence="5" id="KW-0653">Protein transport</keyword>
<dbReference type="InterPro" id="IPR036903">
    <property type="entry name" value="Nup98_auto-Pept-S59_dom_sf"/>
</dbReference>
<evidence type="ECO:0000256" key="3">
    <source>
        <dbReference type="ARBA" id="ARBA00022448"/>
    </source>
</evidence>
<evidence type="ECO:0000256" key="5">
    <source>
        <dbReference type="ARBA" id="ARBA00022927"/>
    </source>
</evidence>
<sequence length="852" mass="92557">KPKPKPLNKGGGGSGGNRHWLFKGLDEQAEGAIDDDPLKPKSFPSVKKLNLKVFKGAKTEPTALAQQSTNINSAIGDAPSPLTTPLTTPLTNPLSPTLTATPLRQSLPPSHENSPTPDIIKGRDKIKHLNLSEKQAQLDDTLADLNVRGSGNELVENADLNDTDAEANKENNISLFDVSTAEDQDATVGNISILSPNPAGVKLTRNGYYTLPPLEELGDMVDDLGKCLVENFTVGRQGYGNVCFLGTTDVSGLDLDVLIFILRKQVEVYPEGSIKPQQGQALNKSAIITLDCVWPVDKTTREVIKSSERLEVMQWAQYLERQCYKMESSFIEYRPDTGSWVFKVKHFSKYGLGDDDDDDAEMAAAKPPPSNIVKPLHGGIPPLGGRTTGPPAAALSSPMHHGPLASMASIAQQPAKQVFLDQESDMAEDPYMDMYAYQPVESAALNIMSPSEERLNVASRVAPRTVQLMKSQLFSMDDDEGPQAARTESPSTPKPSAKKLMLHDKGLNLSSGGIMSPLLPEKTSIKPKVILQPTPSTMEITEQESENEAVAVSILRDPRSEYQVLPSGRDIGKETGYAPPQHQAKPVPLESSKIADQDRYLADMGAFMGRSFRVGWGPGWTLVHAGPSLASGGSGFDDSPSVLLEPAQTPLASFLFSSATQTTAIKPAVTAESQRYRLTVERVMCDELTDHSIDALTESTLAKVLECSVVSSDEISDAEEHPCPYIQPESNTNLLEQISEHLNYVTSENAPLEEGEVNVANIFNLCMALWGNQDFYSPEFDGDSDYVKARVTVEAVSQWIECCSSQTVSNEVNDAKNSQEDDPEAYLKAVFSHLSARQISQASMLAQEKGKN</sequence>
<dbReference type="Gene3D" id="3.30.1610.10">
    <property type="entry name" value="Peptidase S59, nucleoporin"/>
    <property type="match status" value="1"/>
</dbReference>
<evidence type="ECO:0000256" key="8">
    <source>
        <dbReference type="ARBA" id="ARBA00023242"/>
    </source>
</evidence>
<evidence type="ECO:0000256" key="4">
    <source>
        <dbReference type="ARBA" id="ARBA00022816"/>
    </source>
</evidence>
<evidence type="ECO:0000256" key="9">
    <source>
        <dbReference type="SAM" id="MobiDB-lite"/>
    </source>
</evidence>